<name>A0A2X0QRJ4_BROTH</name>
<sequence>MIVATTPMFKGVLISRLGELWILRYIIILVNKLCTFIRLELEGMKKPKLVEIDLDKIFTNPRTDKCYLR</sequence>
<dbReference type="EMBL" id="OUNC01000083">
    <property type="protein sequence ID" value="SPP30813.1"/>
    <property type="molecule type" value="Genomic_DNA"/>
</dbReference>
<protein>
    <submittedName>
        <fullName evidence="1">Uncharacterized protein</fullName>
    </submittedName>
</protein>
<accession>A0A2X0QRJ4</accession>
<reference evidence="2" key="1">
    <citation type="submission" date="2018-04" db="EMBL/GenBank/DDBJ databases">
        <authorList>
            <person name="Illikoud N."/>
        </authorList>
    </citation>
    <scope>NUCLEOTIDE SEQUENCE [LARGE SCALE GENOMIC DNA]</scope>
</reference>
<dbReference type="AlphaFoldDB" id="A0A2X0QRJ4"/>
<evidence type="ECO:0000313" key="1">
    <source>
        <dbReference type="EMBL" id="SPP30813.1"/>
    </source>
</evidence>
<dbReference type="Proteomes" id="UP000270190">
    <property type="component" value="Unassembled WGS sequence"/>
</dbReference>
<gene>
    <name evidence="1" type="ORF">BTBSAS_90027</name>
</gene>
<evidence type="ECO:0000313" key="2">
    <source>
        <dbReference type="Proteomes" id="UP000270190"/>
    </source>
</evidence>
<organism evidence="1 2">
    <name type="scientific">Brochothrix thermosphacta</name>
    <name type="common">Microbacterium thermosphactum</name>
    <dbReference type="NCBI Taxonomy" id="2756"/>
    <lineage>
        <taxon>Bacteria</taxon>
        <taxon>Bacillati</taxon>
        <taxon>Bacillota</taxon>
        <taxon>Bacilli</taxon>
        <taxon>Bacillales</taxon>
        <taxon>Listeriaceae</taxon>
        <taxon>Brochothrix</taxon>
    </lineage>
</organism>
<proteinExistence type="predicted"/>